<feature type="transmembrane region" description="Helical" evidence="6">
    <location>
        <begin position="46"/>
        <end position="66"/>
    </location>
</feature>
<evidence type="ECO:0000256" key="6">
    <source>
        <dbReference type="SAM" id="Phobius"/>
    </source>
</evidence>
<feature type="transmembrane region" description="Helical" evidence="6">
    <location>
        <begin position="6"/>
        <end position="25"/>
    </location>
</feature>
<gene>
    <name evidence="7" type="ORF">LPJ64_005672</name>
</gene>
<dbReference type="InterPro" id="IPR038330">
    <property type="entry name" value="TspO/MBR-related_sf"/>
</dbReference>
<evidence type="ECO:0000313" key="8">
    <source>
        <dbReference type="Proteomes" id="UP001145021"/>
    </source>
</evidence>
<protein>
    <submittedName>
        <fullName evidence="7">Uncharacterized protein</fullName>
    </submittedName>
</protein>
<reference evidence="7" key="1">
    <citation type="submission" date="2022-07" db="EMBL/GenBank/DDBJ databases">
        <title>Phylogenomic reconstructions and comparative analyses of Kickxellomycotina fungi.</title>
        <authorList>
            <person name="Reynolds N.K."/>
            <person name="Stajich J.E."/>
            <person name="Barry K."/>
            <person name="Grigoriev I.V."/>
            <person name="Crous P."/>
            <person name="Smith M.E."/>
        </authorList>
    </citation>
    <scope>NUCLEOTIDE SEQUENCE</scope>
    <source>
        <strain evidence="7">NBRC 105413</strain>
    </source>
</reference>
<sequence length="176" mass="19684">MSSWSALSIAVPLGLGMSLAHRWFRSESIGWYNRLRKPRYNPPHRLLLPSLALIYVLQGISSYLAANEMILAQHTSEPVATRAGQLGLGFYWLEITFLIFWPLLISYESQMGSGWMLKLALVDLVVAVGFQFLAMVQFFRLSVIGGLVMLACFFALTTLGIWNAALVQKSGYLLPL</sequence>
<comment type="caution">
    <text evidence="7">The sequence shown here is derived from an EMBL/GenBank/DDBJ whole genome shotgun (WGS) entry which is preliminary data.</text>
</comment>
<dbReference type="Proteomes" id="UP001145021">
    <property type="component" value="Unassembled WGS sequence"/>
</dbReference>
<evidence type="ECO:0000256" key="1">
    <source>
        <dbReference type="ARBA" id="ARBA00004141"/>
    </source>
</evidence>
<dbReference type="GO" id="GO:0016020">
    <property type="term" value="C:membrane"/>
    <property type="evidence" value="ECO:0007669"/>
    <property type="project" value="UniProtKB-SubCell"/>
</dbReference>
<proteinExistence type="inferred from homology"/>
<feature type="transmembrane region" description="Helical" evidence="6">
    <location>
        <begin position="119"/>
        <end position="138"/>
    </location>
</feature>
<evidence type="ECO:0000256" key="2">
    <source>
        <dbReference type="ARBA" id="ARBA00007524"/>
    </source>
</evidence>
<keyword evidence="5 6" id="KW-0472">Membrane</keyword>
<dbReference type="PANTHER" id="PTHR10057">
    <property type="entry name" value="PERIPHERAL-TYPE BENZODIAZEPINE RECEPTOR"/>
    <property type="match status" value="1"/>
</dbReference>
<dbReference type="Gene3D" id="1.20.1260.100">
    <property type="entry name" value="TspO/MBR protein"/>
    <property type="match status" value="1"/>
</dbReference>
<comment type="subcellular location">
    <subcellularLocation>
        <location evidence="1">Membrane</location>
        <topology evidence="1">Multi-pass membrane protein</topology>
    </subcellularLocation>
</comment>
<evidence type="ECO:0000256" key="4">
    <source>
        <dbReference type="ARBA" id="ARBA00022989"/>
    </source>
</evidence>
<dbReference type="GO" id="GO:0033013">
    <property type="term" value="P:tetrapyrrole metabolic process"/>
    <property type="evidence" value="ECO:0007669"/>
    <property type="project" value="UniProtKB-ARBA"/>
</dbReference>
<evidence type="ECO:0000256" key="3">
    <source>
        <dbReference type="ARBA" id="ARBA00022692"/>
    </source>
</evidence>
<keyword evidence="8" id="KW-1185">Reference proteome</keyword>
<keyword evidence="3 6" id="KW-0812">Transmembrane</keyword>
<dbReference type="PANTHER" id="PTHR10057:SF0">
    <property type="entry name" value="TRANSLOCATOR PROTEIN"/>
    <property type="match status" value="1"/>
</dbReference>
<feature type="transmembrane region" description="Helical" evidence="6">
    <location>
        <begin position="144"/>
        <end position="167"/>
    </location>
</feature>
<evidence type="ECO:0000256" key="5">
    <source>
        <dbReference type="ARBA" id="ARBA00023136"/>
    </source>
</evidence>
<organism evidence="7 8">
    <name type="scientific">Coemansia asiatica</name>
    <dbReference type="NCBI Taxonomy" id="1052880"/>
    <lineage>
        <taxon>Eukaryota</taxon>
        <taxon>Fungi</taxon>
        <taxon>Fungi incertae sedis</taxon>
        <taxon>Zoopagomycota</taxon>
        <taxon>Kickxellomycotina</taxon>
        <taxon>Kickxellomycetes</taxon>
        <taxon>Kickxellales</taxon>
        <taxon>Kickxellaceae</taxon>
        <taxon>Coemansia</taxon>
    </lineage>
</organism>
<dbReference type="InterPro" id="IPR004307">
    <property type="entry name" value="TspO_MBR"/>
</dbReference>
<keyword evidence="4 6" id="KW-1133">Transmembrane helix</keyword>
<feature type="transmembrane region" description="Helical" evidence="6">
    <location>
        <begin position="86"/>
        <end position="107"/>
    </location>
</feature>
<dbReference type="EMBL" id="JANBOH010000392">
    <property type="protein sequence ID" value="KAJ1642484.1"/>
    <property type="molecule type" value="Genomic_DNA"/>
</dbReference>
<comment type="similarity">
    <text evidence="2">Belongs to the TspO/BZRP family.</text>
</comment>
<dbReference type="AlphaFoldDB" id="A0A9W8CGR2"/>
<name>A0A9W8CGR2_9FUNG</name>
<evidence type="ECO:0000313" key="7">
    <source>
        <dbReference type="EMBL" id="KAJ1642484.1"/>
    </source>
</evidence>
<accession>A0A9W8CGR2</accession>
<dbReference type="Pfam" id="PF03073">
    <property type="entry name" value="TspO_MBR"/>
    <property type="match status" value="1"/>
</dbReference>